<evidence type="ECO:0000313" key="3">
    <source>
        <dbReference type="Proteomes" id="UP001295420"/>
    </source>
</evidence>
<sequence>MNRTTKLTLLLAAATSIVGCQTMPNQTLTSTATQETIEHAKAELDGQRFYKLNEYDQAIEVSDDGIIVFKSYLPRSGGYEWVPVVIQDSSFHVSCDYFREFVDAGMVVQAQFVGKGGRIEYYDKKRCEEHGEPVWN</sequence>
<organism evidence="2 3">
    <name type="scientific">Vibrio owensii</name>
    <dbReference type="NCBI Taxonomy" id="696485"/>
    <lineage>
        <taxon>Bacteria</taxon>
        <taxon>Pseudomonadati</taxon>
        <taxon>Pseudomonadota</taxon>
        <taxon>Gammaproteobacteria</taxon>
        <taxon>Vibrionales</taxon>
        <taxon>Vibrionaceae</taxon>
        <taxon>Vibrio</taxon>
    </lineage>
</organism>
<evidence type="ECO:0000313" key="2">
    <source>
        <dbReference type="EMBL" id="CAH1522564.1"/>
    </source>
</evidence>
<protein>
    <recommendedName>
        <fullName evidence="4">Lipoprotein</fullName>
    </recommendedName>
</protein>
<dbReference type="EMBL" id="CAKMTQ010000003">
    <property type="protein sequence ID" value="CAH1522564.1"/>
    <property type="molecule type" value="Genomic_DNA"/>
</dbReference>
<comment type="caution">
    <text evidence="2">The sequence shown here is derived from an EMBL/GenBank/DDBJ whole genome shotgun (WGS) entry which is preliminary data.</text>
</comment>
<evidence type="ECO:0008006" key="4">
    <source>
        <dbReference type="Google" id="ProtNLM"/>
    </source>
</evidence>
<dbReference type="RefSeq" id="WP_104035881.1">
    <property type="nucleotide sequence ID" value="NZ_CAKMTQ010000003.1"/>
</dbReference>
<dbReference type="PROSITE" id="PS51257">
    <property type="entry name" value="PROKAR_LIPOPROTEIN"/>
    <property type="match status" value="1"/>
</dbReference>
<proteinExistence type="predicted"/>
<dbReference type="AlphaFoldDB" id="A0AAU9Q1J7"/>
<accession>A0AAU9Q1J7</accession>
<feature type="chain" id="PRO_5043347637" description="Lipoprotein" evidence="1">
    <location>
        <begin position="23"/>
        <end position="136"/>
    </location>
</feature>
<name>A0AAU9Q1J7_9VIBR</name>
<keyword evidence="1" id="KW-0732">Signal</keyword>
<evidence type="ECO:0000256" key="1">
    <source>
        <dbReference type="SAM" id="SignalP"/>
    </source>
</evidence>
<reference evidence="2" key="1">
    <citation type="submission" date="2022-01" db="EMBL/GenBank/DDBJ databases">
        <authorList>
            <person name="Lagorce A."/>
        </authorList>
    </citation>
    <scope>NUCLEOTIDE SEQUENCE</scope>
    <source>
        <strain evidence="2">Th15_F1_D04</strain>
    </source>
</reference>
<feature type="signal peptide" evidence="1">
    <location>
        <begin position="1"/>
        <end position="22"/>
    </location>
</feature>
<gene>
    <name evidence="2" type="ORF">THF1D04_110031</name>
</gene>
<dbReference type="Proteomes" id="UP001295420">
    <property type="component" value="Unassembled WGS sequence"/>
</dbReference>